<sequence length="225" mass="24692">MAKSKKRQRKRSNRAKRGSPYPSNTQKSKPGQPSRNQKSSPPRKRQRGRDTSSEDTDGDTNMPSSSPNRSSTTSPVTRSPQPPSPTTSSSSSSSSSQHREDSAPRDCPTCELMQSRAASLRDTLAALATAQAGAIDLWAGPSVVAADQPQAPVQEKKAADSMDWQQDCALPVRIVTDVPELRCYPPKDLRRRLYSVKRHNPPIVTYNTVNDDEDITLSPPRQALQ</sequence>
<organism evidence="2 3">
    <name type="scientific">Pseudallescheria apiosperma</name>
    <name type="common">Scedosporium apiospermum</name>
    <dbReference type="NCBI Taxonomy" id="563466"/>
    <lineage>
        <taxon>Eukaryota</taxon>
        <taxon>Fungi</taxon>
        <taxon>Dikarya</taxon>
        <taxon>Ascomycota</taxon>
        <taxon>Pezizomycotina</taxon>
        <taxon>Sordariomycetes</taxon>
        <taxon>Hypocreomycetidae</taxon>
        <taxon>Microascales</taxon>
        <taxon>Microascaceae</taxon>
        <taxon>Scedosporium</taxon>
    </lineage>
</organism>
<feature type="compositionally biased region" description="Low complexity" evidence="1">
    <location>
        <begin position="86"/>
        <end position="96"/>
    </location>
</feature>
<protein>
    <submittedName>
        <fullName evidence="2">Uncharacterized protein</fullName>
    </submittedName>
</protein>
<dbReference type="RefSeq" id="XP_016646504.1">
    <property type="nucleotide sequence ID" value="XM_016783304.1"/>
</dbReference>
<keyword evidence="3" id="KW-1185">Reference proteome</keyword>
<evidence type="ECO:0000313" key="2">
    <source>
        <dbReference type="EMBL" id="KEZ46705.1"/>
    </source>
</evidence>
<dbReference type="AlphaFoldDB" id="A0A084GH93"/>
<feature type="compositionally biased region" description="Polar residues" evidence="1">
    <location>
        <begin position="21"/>
        <end position="40"/>
    </location>
</feature>
<gene>
    <name evidence="2" type="ORF">SAPIO_CDS0551</name>
</gene>
<accession>A0A084GH93</accession>
<feature type="compositionally biased region" description="Basic residues" evidence="1">
    <location>
        <begin position="1"/>
        <end position="17"/>
    </location>
</feature>
<feature type="compositionally biased region" description="Low complexity" evidence="1">
    <location>
        <begin position="63"/>
        <end position="79"/>
    </location>
</feature>
<reference evidence="2 3" key="1">
    <citation type="journal article" date="2014" name="Genome Announc.">
        <title>Draft genome sequence of the pathogenic fungus Scedosporium apiospermum.</title>
        <authorList>
            <person name="Vandeputte P."/>
            <person name="Ghamrawi S."/>
            <person name="Rechenmann M."/>
            <person name="Iltis A."/>
            <person name="Giraud S."/>
            <person name="Fleury M."/>
            <person name="Thornton C."/>
            <person name="Delhaes L."/>
            <person name="Meyer W."/>
            <person name="Papon N."/>
            <person name="Bouchara J.P."/>
        </authorList>
    </citation>
    <scope>NUCLEOTIDE SEQUENCE [LARGE SCALE GENOMIC DNA]</scope>
    <source>
        <strain evidence="2 3">IHEM 14462</strain>
    </source>
</reference>
<dbReference type="KEGG" id="sapo:SAPIO_CDS0551"/>
<dbReference type="GeneID" id="27718703"/>
<proteinExistence type="predicted"/>
<dbReference type="VEuPathDB" id="FungiDB:SAPIO_CDS0551"/>
<dbReference type="Proteomes" id="UP000028545">
    <property type="component" value="Unassembled WGS sequence"/>
</dbReference>
<dbReference type="HOGENOM" id="CLU_1230523_0_0_1"/>
<evidence type="ECO:0000256" key="1">
    <source>
        <dbReference type="SAM" id="MobiDB-lite"/>
    </source>
</evidence>
<evidence type="ECO:0000313" key="3">
    <source>
        <dbReference type="Proteomes" id="UP000028545"/>
    </source>
</evidence>
<feature type="region of interest" description="Disordered" evidence="1">
    <location>
        <begin position="1"/>
        <end position="110"/>
    </location>
</feature>
<dbReference type="EMBL" id="JOWA01000022">
    <property type="protein sequence ID" value="KEZ46705.1"/>
    <property type="molecule type" value="Genomic_DNA"/>
</dbReference>
<name>A0A084GH93_PSEDA</name>
<comment type="caution">
    <text evidence="2">The sequence shown here is derived from an EMBL/GenBank/DDBJ whole genome shotgun (WGS) entry which is preliminary data.</text>
</comment>